<dbReference type="GeneID" id="60325726"/>
<proteinExistence type="predicted"/>
<evidence type="ECO:0000313" key="1">
    <source>
        <dbReference type="EMBL" id="QFG08448.1"/>
    </source>
</evidence>
<accession>A0A5J6TDI2</accession>
<organism evidence="1 2">
    <name type="scientific">Mycobacterium phage Yunkel11</name>
    <dbReference type="NCBI Taxonomy" id="2599886"/>
    <lineage>
        <taxon>Viruses</taxon>
        <taxon>Duplodnaviria</taxon>
        <taxon>Heunggongvirae</taxon>
        <taxon>Uroviricota</taxon>
        <taxon>Caudoviricetes</taxon>
        <taxon>Weiservirinae</taxon>
        <taxon>Anayavirus</taxon>
        <taxon>Anayavirus yunkel11</taxon>
    </lineage>
</organism>
<protein>
    <submittedName>
        <fullName evidence="1">Uncharacterized protein</fullName>
    </submittedName>
</protein>
<evidence type="ECO:0000313" key="2">
    <source>
        <dbReference type="Proteomes" id="UP000326275"/>
    </source>
</evidence>
<sequence length="110" mass="11478">MSNPNFVHVGKVEVRGPRAHGMRGIPDEPAVEVVVGVRADLGHVVVNTNGHKGGAVPPLTPDQAAALAVLVDRAAGAARELAHAYLTYQETIKAAEDKLAAALNREGGDW</sequence>
<keyword evidence="2" id="KW-1185">Reference proteome</keyword>
<dbReference type="RefSeq" id="YP_009954239.1">
    <property type="nucleotide sequence ID" value="NC_051630.1"/>
</dbReference>
<gene>
    <name evidence="1" type="primary">62</name>
    <name evidence="1" type="ORF">SEA_YUNKEL11_62</name>
</gene>
<dbReference type="EMBL" id="MN234165">
    <property type="protein sequence ID" value="QFG08448.1"/>
    <property type="molecule type" value="Genomic_DNA"/>
</dbReference>
<reference evidence="1 2" key="1">
    <citation type="submission" date="2019-07" db="EMBL/GenBank/DDBJ databases">
        <authorList>
            <person name="Abad L.A."/>
            <person name="Stoner T.H."/>
            <person name="Garlena R.A."/>
            <person name="Russell D.A."/>
            <person name="Pope W.H."/>
            <person name="Jacobs-Sera D."/>
            <person name="Hatfull G.F."/>
        </authorList>
    </citation>
    <scope>NUCLEOTIDE SEQUENCE [LARGE SCALE GENOMIC DNA]</scope>
</reference>
<dbReference type="KEGG" id="vg:60325726"/>
<dbReference type="Proteomes" id="UP000326275">
    <property type="component" value="Segment"/>
</dbReference>
<name>A0A5J6TDI2_9CAUD</name>